<dbReference type="EMBL" id="JAKLWS010000009">
    <property type="protein sequence ID" value="MCG2588708.1"/>
    <property type="molecule type" value="Genomic_DNA"/>
</dbReference>
<comment type="caution">
    <text evidence="3">The sequence shown here is derived from an EMBL/GenBank/DDBJ whole genome shotgun (WGS) entry which is preliminary data.</text>
</comment>
<dbReference type="Pfam" id="PF20432">
    <property type="entry name" value="Xre-like-HTH"/>
    <property type="match status" value="1"/>
</dbReference>
<dbReference type="InterPro" id="IPR011979">
    <property type="entry name" value="Antitox_Xre"/>
</dbReference>
<reference evidence="3" key="2">
    <citation type="submission" date="2024-05" db="EMBL/GenBank/DDBJ databases">
        <title>Rhodohalobacter halophilus gen. nov., sp. nov., a moderately halophilic member of the family Balneolaceae.</title>
        <authorList>
            <person name="Xia J."/>
        </authorList>
    </citation>
    <scope>NUCLEOTIDE SEQUENCE</scope>
    <source>
        <strain evidence="3">WB101</strain>
    </source>
</reference>
<evidence type="ECO:0000259" key="1">
    <source>
        <dbReference type="Pfam" id="PF09722"/>
    </source>
</evidence>
<dbReference type="NCBIfam" id="TIGR02293">
    <property type="entry name" value="TAS_TIGR02293"/>
    <property type="match status" value="1"/>
</dbReference>
<protein>
    <submittedName>
        <fullName evidence="3">MbcA/ParS/Xre antitoxin family protein</fullName>
    </submittedName>
</protein>
<dbReference type="Pfam" id="PF09722">
    <property type="entry name" value="Xre_MbcA_ParS_C"/>
    <property type="match status" value="1"/>
</dbReference>
<proteinExistence type="predicted"/>
<reference evidence="3" key="1">
    <citation type="submission" date="2022-01" db="EMBL/GenBank/DDBJ databases">
        <authorList>
            <person name="Wang Y."/>
        </authorList>
    </citation>
    <scope>NUCLEOTIDE SEQUENCE</scope>
    <source>
        <strain evidence="3">WB101</strain>
    </source>
</reference>
<feature type="domain" description="Antitoxin Xre-like helix-turn-helix" evidence="2">
    <location>
        <begin position="26"/>
        <end position="84"/>
    </location>
</feature>
<dbReference type="InterPro" id="IPR046847">
    <property type="entry name" value="Xre-like_HTH"/>
</dbReference>
<gene>
    <name evidence="3" type="ORF">L6773_09035</name>
</gene>
<name>A0ABS9KCZ4_9BACT</name>
<dbReference type="InterPro" id="IPR024467">
    <property type="entry name" value="Xre/MbcA/ParS-like_toxin-bd"/>
</dbReference>
<accession>A0ABS9KCZ4</accession>
<keyword evidence="4" id="KW-1185">Reference proteome</keyword>
<dbReference type="RefSeq" id="WP_237853552.1">
    <property type="nucleotide sequence ID" value="NZ_JAKLWS010000009.1"/>
</dbReference>
<dbReference type="Proteomes" id="UP001165366">
    <property type="component" value="Unassembled WGS sequence"/>
</dbReference>
<sequence length="142" mass="15657">MSIESIDNILREAAVSYETSSSMNLVELARLGISKKSLQKLAEIGGLSIKQFTELLPVSLRTIQRYSGGDLLPREVSDHALLIAEVFAKGAEVFDNRESFQRWLQSSLVGLGGQTPLSLLDTSFGIRMIMNELGRLEHGVYS</sequence>
<evidence type="ECO:0000313" key="3">
    <source>
        <dbReference type="EMBL" id="MCG2588708.1"/>
    </source>
</evidence>
<feature type="domain" description="Antitoxin Xre/MbcA/ParS-like toxin-binding" evidence="1">
    <location>
        <begin position="90"/>
        <end position="139"/>
    </location>
</feature>
<evidence type="ECO:0000313" key="4">
    <source>
        <dbReference type="Proteomes" id="UP001165366"/>
    </source>
</evidence>
<evidence type="ECO:0000259" key="2">
    <source>
        <dbReference type="Pfam" id="PF20432"/>
    </source>
</evidence>
<organism evidence="3 4">
    <name type="scientific">Rhodohalobacter sulfatireducens</name>
    <dbReference type="NCBI Taxonomy" id="2911366"/>
    <lineage>
        <taxon>Bacteria</taxon>
        <taxon>Pseudomonadati</taxon>
        <taxon>Balneolota</taxon>
        <taxon>Balneolia</taxon>
        <taxon>Balneolales</taxon>
        <taxon>Balneolaceae</taxon>
        <taxon>Rhodohalobacter</taxon>
    </lineage>
</organism>